<sequence length="1406" mass="159558">MCMSMNDDLEKREMLLRTIGRQAVEILEIKIAVLAYRACGDGDRVSFLERIVQLEEVPMLQGYLKVFLGQKQAAIETFIKAGVPREALEIMCDAQMWGSAKGLAITIDRSRLPLIYRQVGTMLEDKGDYKGAVVNYREAVREVEGRADDFHMGDDDHEEECIQACYGGMARCLCYCGDYDEAAKICEDLEEEDVLMECAVIMERMKQYSHAGRIHERLGNVERACGLYIQDMDFDAAKPMMEEISTPKLHLLYAKAKETRGFYKEAERSYEKGGDMDSIVRMLLNENQLNEPRKAMEMIRRGLAPSMVAAEMVADYCRRVGDICGSIEFLTRAHLYDMAFEIAMRHDKMAVFEKALARSRESTEMVQKQYNNIAGYYRERNLPLEAAKNYVLCEEYELALDLCLSLERRSSIGGEEEELWELPAHMELAIDIAGRCRDEALVNRLVDHLLRASADVEDHQLGQQQAKCIYKLHEVLGNYEEATKVAMLIAGREQGEGRYKSARALLLKTYKDLERVEMSVPTELWRKLMLLQSYILVRPLAEMGEHVNAALLLRRICEGDVVMQLFRKHSAQTLASAVIECMKCGMKMEAHQYACDLMRDAHLRNQISEQLRKKIELVVRKPPKSDQQQQQYEEPLTPCPYCSTLLPETSLSCGNCQNIVPFCIATGLHALLEDWACPCRKCMLPARHTMLEKMLARTGSLRCPMCEEELPTSAVVKLSPDEARQQADDFKRKFNRMMDIHDHSLFTEKYLLRRAWGTYIPQLFFALTPAQSQWQGEDPRGAPVVGVMWSDANAKHIRYECDVPEKSGVTFRYAEHTPSRGKFLAEDRKLRASIFIDWRIQNGAIDINTHVVNRFANKTMKIYFYVDDVGGSLGDYHLTGVPEGSYHRLEWPTVDEFNVAELVQLRKRKKRKNGKILPGFDLVDGGAACEGRRLCVGLWVVEVAENATLGVRVESKGIVGLDGEEEEYGVAVGRRWPDLKKEMYHTVASVVGGVADTRGGLVMKDGLPVNHSLISMVPSRSFFPRGFLWDEGFHLLLMKEWDSTRALQILLSWLGMQDYSSGWIPREAAIGPRQQSRVPPQFLPQDRAIANPPALLFIIRSLLAGGSDDGKFETVESVETIMRLLVAPHLDAWYDFLVTTQVSPFSTPSVRCPRWKGRTAAHNLASGLDDYPRGVLVDEGLECHVDLTSWMILFADTMLRMNSTAVGVRYVPLEERMKYDKAFARKYTVTTKPVHSPHVGYVTIFPLILGLLDPIKDRQLILNSVDVISNDILTPYGISSLSKSDPLFRMGEDYWRGKIWGNINLLAIGALRHYATVMEASNLFETAEKIRDRFTRVVEEGFRKKKSIYENYAPDTGKPSGAAPFTGWTAVAYVLASEEDNRWWEEAVGGMSVVDVNLAEHMNDEL</sequence>
<dbReference type="PANTHER" id="PTHR14920">
    <property type="entry name" value="OSMOTIC AVOIDANCE ABNORMAL PROTEIN 1/WD REPEAT MEMBRANE PROTEIN"/>
    <property type="match status" value="1"/>
</dbReference>
<dbReference type="SUPFAM" id="SSF48208">
    <property type="entry name" value="Six-hairpin glycosidases"/>
    <property type="match status" value="1"/>
</dbReference>
<dbReference type="InterPro" id="IPR011990">
    <property type="entry name" value="TPR-like_helical_dom_sf"/>
</dbReference>
<dbReference type="InterPro" id="IPR008928">
    <property type="entry name" value="6-hairpin_glycosidase_sf"/>
</dbReference>
<gene>
    <name evidence="2" type="ORF">Pmar_PMAR017791</name>
</gene>
<feature type="domain" description="Glycosyl hydrolase family 63 C-terminal" evidence="1">
    <location>
        <begin position="1223"/>
        <end position="1376"/>
    </location>
</feature>
<dbReference type="PANTHER" id="PTHR14920:SF0">
    <property type="entry name" value="WD REPEAT DOMAIN 19"/>
    <property type="match status" value="1"/>
</dbReference>
<dbReference type="GO" id="GO:0005929">
    <property type="term" value="C:cilium"/>
    <property type="evidence" value="ECO:0007669"/>
    <property type="project" value="TreeGrafter"/>
</dbReference>
<dbReference type="GO" id="GO:0005975">
    <property type="term" value="P:carbohydrate metabolic process"/>
    <property type="evidence" value="ECO:0007669"/>
    <property type="project" value="InterPro"/>
</dbReference>
<dbReference type="RefSeq" id="XP_002776916.1">
    <property type="nucleotide sequence ID" value="XM_002776870.1"/>
</dbReference>
<dbReference type="GO" id="GO:0030991">
    <property type="term" value="C:intraciliary transport particle A"/>
    <property type="evidence" value="ECO:0007669"/>
    <property type="project" value="TreeGrafter"/>
</dbReference>
<dbReference type="InterPro" id="IPR012341">
    <property type="entry name" value="6hp_glycosidase-like_sf"/>
</dbReference>
<dbReference type="EMBL" id="GG678922">
    <property type="protein sequence ID" value="EER08732.1"/>
    <property type="molecule type" value="Genomic_DNA"/>
</dbReference>
<reference evidence="2 3" key="1">
    <citation type="submission" date="2008-07" db="EMBL/GenBank/DDBJ databases">
        <authorList>
            <person name="El-Sayed N."/>
            <person name="Caler E."/>
            <person name="Inman J."/>
            <person name="Amedeo P."/>
            <person name="Hass B."/>
            <person name="Wortman J."/>
        </authorList>
    </citation>
    <scope>NUCLEOTIDE SEQUENCE [LARGE SCALE GENOMIC DNA]</scope>
    <source>
        <strain evidence="3">ATCC 50983 / TXsc</strain>
    </source>
</reference>
<dbReference type="GeneID" id="9042799"/>
<dbReference type="InterPro" id="IPR031335">
    <property type="entry name" value="Glyco_hydro_63_C"/>
</dbReference>
<feature type="domain" description="Glycosyl hydrolase family 63 C-terminal" evidence="1">
    <location>
        <begin position="1010"/>
        <end position="1202"/>
    </location>
</feature>
<name>C5L403_PERM5</name>
<dbReference type="InterPro" id="IPR040379">
    <property type="entry name" value="WDR19/dyf-2"/>
</dbReference>
<evidence type="ECO:0000313" key="3">
    <source>
        <dbReference type="Proteomes" id="UP000007800"/>
    </source>
</evidence>
<proteinExistence type="predicted"/>
<accession>C5L403</accession>
<dbReference type="Gene3D" id="1.25.40.10">
    <property type="entry name" value="Tetratricopeptide repeat domain"/>
    <property type="match status" value="1"/>
</dbReference>
<dbReference type="OrthoDB" id="410058at2759"/>
<dbReference type="InParanoid" id="C5L403"/>
<evidence type="ECO:0000313" key="2">
    <source>
        <dbReference type="EMBL" id="EER08732.1"/>
    </source>
</evidence>
<dbReference type="GO" id="GO:0035721">
    <property type="term" value="P:intraciliary retrograde transport"/>
    <property type="evidence" value="ECO:0007669"/>
    <property type="project" value="InterPro"/>
</dbReference>
<dbReference type="Gene3D" id="1.50.10.10">
    <property type="match status" value="2"/>
</dbReference>
<keyword evidence="3" id="KW-1185">Reference proteome</keyword>
<dbReference type="SUPFAM" id="SSF48452">
    <property type="entry name" value="TPR-like"/>
    <property type="match status" value="1"/>
</dbReference>
<dbReference type="Proteomes" id="UP000007800">
    <property type="component" value="Unassembled WGS sequence"/>
</dbReference>
<dbReference type="Pfam" id="PF03200">
    <property type="entry name" value="Glyco_hydro_63"/>
    <property type="match status" value="2"/>
</dbReference>
<organism evidence="3">
    <name type="scientific">Perkinsus marinus (strain ATCC 50983 / TXsc)</name>
    <dbReference type="NCBI Taxonomy" id="423536"/>
    <lineage>
        <taxon>Eukaryota</taxon>
        <taxon>Sar</taxon>
        <taxon>Alveolata</taxon>
        <taxon>Perkinsozoa</taxon>
        <taxon>Perkinsea</taxon>
        <taxon>Perkinsida</taxon>
        <taxon>Perkinsidae</taxon>
        <taxon>Perkinsus</taxon>
    </lineage>
</organism>
<protein>
    <recommendedName>
        <fullName evidence="1">Glycosyl hydrolase family 63 C-terminal domain-containing protein</fullName>
    </recommendedName>
</protein>
<dbReference type="GO" id="GO:0060271">
    <property type="term" value="P:cilium assembly"/>
    <property type="evidence" value="ECO:0007669"/>
    <property type="project" value="TreeGrafter"/>
</dbReference>
<evidence type="ECO:0000259" key="1">
    <source>
        <dbReference type="Pfam" id="PF03200"/>
    </source>
</evidence>